<dbReference type="EC" id="5.4.99.-" evidence="6"/>
<dbReference type="PROSITE" id="PS50889">
    <property type="entry name" value="S4"/>
    <property type="match status" value="1"/>
</dbReference>
<dbReference type="GO" id="GO:0160140">
    <property type="term" value="F:23S rRNA pseudouridine(1911/1915/1917) synthase activity"/>
    <property type="evidence" value="ECO:0007669"/>
    <property type="project" value="UniProtKB-EC"/>
</dbReference>
<proteinExistence type="inferred from homology"/>
<dbReference type="GO" id="GO:0003723">
    <property type="term" value="F:RNA binding"/>
    <property type="evidence" value="ECO:0007669"/>
    <property type="project" value="UniProtKB-KW"/>
</dbReference>
<dbReference type="SUPFAM" id="SSF55174">
    <property type="entry name" value="Alpha-L RNA-binding motif"/>
    <property type="match status" value="1"/>
</dbReference>
<dbReference type="Pfam" id="PF00849">
    <property type="entry name" value="PseudoU_synth_2"/>
    <property type="match status" value="1"/>
</dbReference>
<evidence type="ECO:0000313" key="8">
    <source>
        <dbReference type="EMBL" id="ADI21463.1"/>
    </source>
</evidence>
<keyword evidence="5" id="KW-0694">RNA-binding</keyword>
<dbReference type="InterPro" id="IPR036986">
    <property type="entry name" value="S4_RNA-bd_sf"/>
</dbReference>
<evidence type="ECO:0000256" key="4">
    <source>
        <dbReference type="PIRSR" id="PIRSR606225-1"/>
    </source>
</evidence>
<dbReference type="InterPro" id="IPR002942">
    <property type="entry name" value="S4_RNA-bd"/>
</dbReference>
<accession>E7C1Y9</accession>
<feature type="active site" evidence="4">
    <location>
        <position position="136"/>
    </location>
</feature>
<dbReference type="GO" id="GO:0000455">
    <property type="term" value="P:enzyme-directed rRNA pseudouridine synthesis"/>
    <property type="evidence" value="ECO:0007669"/>
    <property type="project" value="TreeGrafter"/>
</dbReference>
<reference evidence="8" key="1">
    <citation type="submission" date="2010-01" db="EMBL/GenBank/DDBJ databases">
        <title>Genome fragments of uncultured bacteria from the North Pacific subtropical Gyre.</title>
        <authorList>
            <person name="Pham V.D."/>
            <person name="Delong E.F."/>
        </authorList>
    </citation>
    <scope>NUCLEOTIDE SEQUENCE</scope>
</reference>
<evidence type="ECO:0000256" key="2">
    <source>
        <dbReference type="ARBA" id="ARBA00023235"/>
    </source>
</evidence>
<sequence length="312" mass="35822">MIKDKFFVDETMHGTRLDIAITKYLGRKYSRNQIKNFILGGCVQINDENCKPKDKLVSGDEIEFNFNDYHDSSWMPEKIDFNVIDETNDYIIVEKSPNLIMHPGAGNEQGTLANGLLFRFPELAKLPRCGIVHRLDKDTSGLLVVAKTNEFRNHIVSEFQNRNVKKYYYALIKGNILGQIIINEPILRDKSNRIRMTVDQAGREATSIVKNIETFDFYSLVEVEILTGRTHQIRVHMDFNKTPIIGDKIYGHRNQLAKNLSKGKIDAIQQFPRQALHACKLSFAPKINSEYVSYQSELPKDIQELVNVLKST</sequence>
<feature type="domain" description="RNA-binding S4" evidence="7">
    <location>
        <begin position="15"/>
        <end position="80"/>
    </location>
</feature>
<dbReference type="PANTHER" id="PTHR21600">
    <property type="entry name" value="MITOCHONDRIAL RNA PSEUDOURIDINE SYNTHASE"/>
    <property type="match status" value="1"/>
</dbReference>
<dbReference type="CDD" id="cd00165">
    <property type="entry name" value="S4"/>
    <property type="match status" value="1"/>
</dbReference>
<dbReference type="InterPro" id="IPR006145">
    <property type="entry name" value="PsdUridine_synth_RsuA/RluA"/>
</dbReference>
<dbReference type="SMART" id="SM00363">
    <property type="entry name" value="S4"/>
    <property type="match status" value="1"/>
</dbReference>
<name>E7C1Y9_9GAMM</name>
<protein>
    <recommendedName>
        <fullName evidence="6">Pseudouridine synthase</fullName>
        <ecNumber evidence="6">5.4.99.-</ecNumber>
    </recommendedName>
</protein>
<dbReference type="CDD" id="cd02869">
    <property type="entry name" value="PseudoU_synth_RluA_like"/>
    <property type="match status" value="1"/>
</dbReference>
<comment type="catalytic activity">
    <reaction evidence="3">
        <text>uridine(1911/1915/1917) in 23S rRNA = pseudouridine(1911/1915/1917) in 23S rRNA</text>
        <dbReference type="Rhea" id="RHEA:42524"/>
        <dbReference type="Rhea" id="RHEA-COMP:10097"/>
        <dbReference type="Rhea" id="RHEA-COMP:10098"/>
        <dbReference type="ChEBI" id="CHEBI:65314"/>
        <dbReference type="ChEBI" id="CHEBI:65315"/>
        <dbReference type="EC" id="5.4.99.23"/>
    </reaction>
</comment>
<evidence type="ECO:0000256" key="1">
    <source>
        <dbReference type="ARBA" id="ARBA00010876"/>
    </source>
</evidence>
<dbReference type="EMBL" id="GU567955">
    <property type="protein sequence ID" value="ADI21463.1"/>
    <property type="molecule type" value="Genomic_DNA"/>
</dbReference>
<evidence type="ECO:0000256" key="5">
    <source>
        <dbReference type="PROSITE-ProRule" id="PRU00182"/>
    </source>
</evidence>
<dbReference type="SUPFAM" id="SSF55120">
    <property type="entry name" value="Pseudouridine synthase"/>
    <property type="match status" value="1"/>
</dbReference>
<dbReference type="AlphaFoldDB" id="E7C1Y9"/>
<dbReference type="PROSITE" id="PS01129">
    <property type="entry name" value="PSI_RLU"/>
    <property type="match status" value="1"/>
</dbReference>
<organism evidence="8">
    <name type="scientific">uncultured gamma proteobacterium HF0070_10G19</name>
    <dbReference type="NCBI Taxonomy" id="723565"/>
    <lineage>
        <taxon>Bacteria</taxon>
        <taxon>Pseudomonadati</taxon>
        <taxon>Pseudomonadota</taxon>
        <taxon>Gammaproteobacteria</taxon>
        <taxon>environmental samples</taxon>
    </lineage>
</organism>
<dbReference type="InterPro" id="IPR006225">
    <property type="entry name" value="PsdUridine_synth_RluC/D"/>
</dbReference>
<dbReference type="Pfam" id="PF01479">
    <property type="entry name" value="S4"/>
    <property type="match status" value="1"/>
</dbReference>
<evidence type="ECO:0000259" key="7">
    <source>
        <dbReference type="SMART" id="SM00363"/>
    </source>
</evidence>
<dbReference type="InterPro" id="IPR006224">
    <property type="entry name" value="PsdUridine_synth_RluA-like_CS"/>
</dbReference>
<dbReference type="NCBIfam" id="TIGR00005">
    <property type="entry name" value="rluA_subfam"/>
    <property type="match status" value="1"/>
</dbReference>
<evidence type="ECO:0000256" key="3">
    <source>
        <dbReference type="ARBA" id="ARBA00036882"/>
    </source>
</evidence>
<evidence type="ECO:0000256" key="6">
    <source>
        <dbReference type="RuleBase" id="RU362028"/>
    </source>
</evidence>
<dbReference type="PANTHER" id="PTHR21600:SF44">
    <property type="entry name" value="RIBOSOMAL LARGE SUBUNIT PSEUDOURIDINE SYNTHASE D"/>
    <property type="match status" value="1"/>
</dbReference>
<dbReference type="InterPro" id="IPR020103">
    <property type="entry name" value="PsdUridine_synth_cat_dom_sf"/>
</dbReference>
<dbReference type="Gene3D" id="3.10.290.10">
    <property type="entry name" value="RNA-binding S4 domain"/>
    <property type="match status" value="1"/>
</dbReference>
<dbReference type="InterPro" id="IPR050188">
    <property type="entry name" value="RluA_PseudoU_synthase"/>
</dbReference>
<comment type="function">
    <text evidence="6">Responsible for synthesis of pseudouridine from uracil.</text>
</comment>
<comment type="catalytic activity">
    <reaction evidence="6">
        <text>a uridine in RNA = a pseudouridine in RNA</text>
        <dbReference type="Rhea" id="RHEA:48348"/>
        <dbReference type="Rhea" id="RHEA-COMP:12068"/>
        <dbReference type="Rhea" id="RHEA-COMP:12069"/>
        <dbReference type="ChEBI" id="CHEBI:65314"/>
        <dbReference type="ChEBI" id="CHEBI:65315"/>
    </reaction>
</comment>
<comment type="similarity">
    <text evidence="1 6">Belongs to the pseudouridine synthase RluA family.</text>
</comment>
<dbReference type="Gene3D" id="3.30.2350.10">
    <property type="entry name" value="Pseudouridine synthase"/>
    <property type="match status" value="1"/>
</dbReference>
<keyword evidence="2 6" id="KW-0413">Isomerase</keyword>